<evidence type="ECO:0000256" key="1">
    <source>
        <dbReference type="SAM" id="Phobius"/>
    </source>
</evidence>
<feature type="transmembrane region" description="Helical" evidence="1">
    <location>
        <begin position="200"/>
        <end position="220"/>
    </location>
</feature>
<feature type="transmembrane region" description="Helical" evidence="1">
    <location>
        <begin position="28"/>
        <end position="47"/>
    </location>
</feature>
<organism evidence="2 3">
    <name type="scientific">Chironomus riparius</name>
    <dbReference type="NCBI Taxonomy" id="315576"/>
    <lineage>
        <taxon>Eukaryota</taxon>
        <taxon>Metazoa</taxon>
        <taxon>Ecdysozoa</taxon>
        <taxon>Arthropoda</taxon>
        <taxon>Hexapoda</taxon>
        <taxon>Insecta</taxon>
        <taxon>Pterygota</taxon>
        <taxon>Neoptera</taxon>
        <taxon>Endopterygota</taxon>
        <taxon>Diptera</taxon>
        <taxon>Nematocera</taxon>
        <taxon>Chironomoidea</taxon>
        <taxon>Chironomidae</taxon>
        <taxon>Chironominae</taxon>
        <taxon>Chironomus</taxon>
    </lineage>
</organism>
<dbReference type="Proteomes" id="UP001153620">
    <property type="component" value="Chromosome 3"/>
</dbReference>
<reference evidence="2" key="2">
    <citation type="submission" date="2022-10" db="EMBL/GenBank/DDBJ databases">
        <authorList>
            <consortium name="ENA_rothamsted_submissions"/>
            <consortium name="culmorum"/>
            <person name="King R."/>
        </authorList>
    </citation>
    <scope>NUCLEOTIDE SEQUENCE</scope>
</reference>
<accession>A0A9N9WZ65</accession>
<feature type="transmembrane region" description="Helical" evidence="1">
    <location>
        <begin position="166"/>
        <end position="188"/>
    </location>
</feature>
<keyword evidence="3" id="KW-1185">Reference proteome</keyword>
<evidence type="ECO:0000313" key="3">
    <source>
        <dbReference type="Proteomes" id="UP001153620"/>
    </source>
</evidence>
<gene>
    <name evidence="2" type="ORF">CHIRRI_LOCUS12417</name>
</gene>
<evidence type="ECO:0008006" key="4">
    <source>
        <dbReference type="Google" id="ProtNLM"/>
    </source>
</evidence>
<keyword evidence="1" id="KW-0472">Membrane</keyword>
<sequence length="306" mass="37076">MFSVFYYPYYMAPESWYSGHGIYSVTQIYQSILPFLIQNLIVLRAFFMRNRQKYLSDKLRPHFTQKLGKCEKDFLSRVFFIIFVRVAKYLWVPDEHSGIFNSHTAFPELICSSNDLMFIYYVDLLIEYLDFINCKTQMMRTQKDMIIIKRRICEIFSLKRKILERYSIDILITIFYNFILTIISLYWVIMRLIFRDLEHFADYATFLHFPEPMFIFWILFSRCEKFYAKIQEIELNLHMKNANFKKLESIFILLNSIESKFIICGMIFMKVETLTDMFSAIMDFFVMMVQLFSVDPHEIKEPKEKE</sequence>
<proteinExistence type="predicted"/>
<protein>
    <recommendedName>
        <fullName evidence="4">Gustatory receptor</fullName>
    </recommendedName>
</protein>
<keyword evidence="1" id="KW-0812">Transmembrane</keyword>
<dbReference type="AlphaFoldDB" id="A0A9N9WZ65"/>
<dbReference type="OrthoDB" id="10501057at2759"/>
<keyword evidence="1" id="KW-1133">Transmembrane helix</keyword>
<name>A0A9N9WZ65_9DIPT</name>
<reference evidence="2" key="1">
    <citation type="submission" date="2022-01" db="EMBL/GenBank/DDBJ databases">
        <authorList>
            <person name="King R."/>
        </authorList>
    </citation>
    <scope>NUCLEOTIDE SEQUENCE</scope>
</reference>
<feature type="transmembrane region" description="Helical" evidence="1">
    <location>
        <begin position="250"/>
        <end position="271"/>
    </location>
</feature>
<dbReference type="EMBL" id="OU895879">
    <property type="protein sequence ID" value="CAG9809596.1"/>
    <property type="molecule type" value="Genomic_DNA"/>
</dbReference>
<evidence type="ECO:0000313" key="2">
    <source>
        <dbReference type="EMBL" id="CAG9809596.1"/>
    </source>
</evidence>